<reference evidence="3 4" key="1">
    <citation type="submission" date="2016-08" db="EMBL/GenBank/DDBJ databases">
        <title>A Parts List for Fungal Cellulosomes Revealed by Comparative Genomics.</title>
        <authorList>
            <consortium name="DOE Joint Genome Institute"/>
            <person name="Haitjema C.H."/>
            <person name="Gilmore S.P."/>
            <person name="Henske J.K."/>
            <person name="Solomon K.V."/>
            <person name="De Groot R."/>
            <person name="Kuo A."/>
            <person name="Mondo S.J."/>
            <person name="Salamov A.A."/>
            <person name="Labutti K."/>
            <person name="Zhao Z."/>
            <person name="Chiniquy J."/>
            <person name="Barry K."/>
            <person name="Brewer H.M."/>
            <person name="Purvine S.O."/>
            <person name="Wright A.T."/>
            <person name="Boxma B."/>
            <person name="Van Alen T."/>
            <person name="Hackstein J.H."/>
            <person name="Baker S.E."/>
            <person name="Grigoriev I.V."/>
            <person name="O'Malley M.A."/>
        </authorList>
    </citation>
    <scope>NUCLEOTIDE SEQUENCE [LARGE SCALE GENOMIC DNA]</scope>
    <source>
        <strain evidence="3 4">S4</strain>
    </source>
</reference>
<keyword evidence="1" id="KW-1133">Transmembrane helix</keyword>
<keyword evidence="4" id="KW-1185">Reference proteome</keyword>
<dbReference type="STRING" id="1754192.A0A1Y1XJ69"/>
<sequence length="1654" mass="183345">MGLKKIKRIYFLLYIYYIVKVSSALNSLATCSDCITNATVSSSKCAPSSYCLDGTVIKIINSNHYPGSIKFGKNGTPSGNFFFESTGIIVTEASQTIDKGYTCDTSGCTSLASVTGSYTFFNTKYKDPTCAFVDMSSSTNCKGAASQTFFDETSKKVIFCTANKCTLTAAAGHYINYGIVNSSNYEKRISCNGNTCEVIDKSAREFFINSGVDKSTKPIIYSDGTTYKTIIGDTSVVFYDTATEILGSTAKTYSNLIICQSTTKCTSTLRDNGIYLSPSNVVNDSTIQQIIKCSSSGCSELDVTTIYGNVSNVVYFVDGLSSKLIQCKDTSITCNLYNKDTSGKFYLDYATTLASSTTTGFGAANSGSLNVGVTNIISCDSSSICTSSTITSESQFIDGHSSLNLILCNTFGEEFFCVTAAASSLGHFYINSGNKGGDFPLLYCEGDKCVEKKASTVGYYMTDNGADIQNTPYNLDFDGYLISCSSVSKCELSSDIANNGYYINAGVNITGNPLIYFELDALYEEKAITKKDIYYLDASSLLTSSYTNLIYCSSLKNCTSIEPNDGYYYNADTDDNTDVIIKCDKTGCNIGDLVQTCTVDEDTVLKPGNYCYRKESSNNEDINFVVKEFTINSEDIDPSNQNITYVTSGSNYYYVSVNSGNFPGISNSISTLFEVRSNSITRVVADGIFIINSKHEQVESISGSINIGSTYTVYSCSSSTQLCDKTTQCKSGTYIFDEINNKGYQCDGNEMSPISEEGFYVDSSYIVDKYSTPGVLHCQDTGDCIRYTPTNTYFLNAGTDNNVKALIYCSNTSCNTQPGSIGYYRAEFGKSGVIVCTSSTSCSLSVLNYNYYINAGEDKYNKPIIDCSKNNSCETKKGTPGYYLIQDNNKSNLLINCKTSNSCEVEEGSIGYYYNSANVDNTSDIETVIRCYTSSFSNSVVCTTERKNEGFYLSGSENNVLINCMGSKCKSITVENGIFRSAATIKTSVKNSASQRDKFMDDELNLDNGSKDDNNKLVDRVGRFADYSERINKEGNVMFQLSESNLTKRASNSNEVVSSLIVCSGNVCNELTAEELSLIPVCTYNNDVCYLDNSNIGSSNKNIIITSVVSGDYCTDASRSTLYFAIETIVEYNDVISGVLSSSKTTTKNCIKASSQYSNNLFTIGNNIYRVNDGLITQVYDSGYYFININKNILVYGSEIKEYNNSNVLLYKCDGASCRIMEKPTSDTYYTDVTKRILKYSVEDDKYSFINKKENVCSFSNNTCTPKNDADENDFCITPEGNIVVVGEKIKSRETGKCFMSTSIKENVLSFSYNSVLYLLNSNAAKRVITSGYYFAENNKYYSAEYKAFNTTTSGITLYGCINSNCQIYEPQPDIYYFDMLTNYLIQRKDGEWISPIKVGYINVSISPDEVYIYSYTMSDNKELLLTKTTQDGWYYTIDGKMYQCYTRSKSCKEIEDSAYILTKSNELYYCVVDSEGEPTECFKRTCTAGQIYYIKDSYYRCSSGSFLELVRSRHCDHDEVVVINFPLIYSETFPIGVYNTISNIAKNNHYVPTQKISRNSLETIQGVFTNCTYNAYDEYADYDQICMQNFVKLNQDKEPDICSVKLLGYTYCTVDDGDDPDKCNPSSAFTQKYLSLWQIMIFVLSIIYIFIIY</sequence>
<feature type="transmembrane region" description="Helical" evidence="1">
    <location>
        <begin position="1634"/>
        <end position="1653"/>
    </location>
</feature>
<feature type="chain" id="PRO_5013367781" evidence="2">
    <location>
        <begin position="25"/>
        <end position="1654"/>
    </location>
</feature>
<proteinExistence type="predicted"/>
<dbReference type="EMBL" id="MCFG01000030">
    <property type="protein sequence ID" value="ORX85801.1"/>
    <property type="molecule type" value="Genomic_DNA"/>
</dbReference>
<protein>
    <submittedName>
        <fullName evidence="3">Scaffoldin</fullName>
    </submittedName>
</protein>
<evidence type="ECO:0000256" key="2">
    <source>
        <dbReference type="SAM" id="SignalP"/>
    </source>
</evidence>
<feature type="signal peptide" evidence="2">
    <location>
        <begin position="1"/>
        <end position="24"/>
    </location>
</feature>
<dbReference type="Proteomes" id="UP000193944">
    <property type="component" value="Unassembled WGS sequence"/>
</dbReference>
<gene>
    <name evidence="3" type="ORF">BCR32DRAFT_265437</name>
</gene>
<dbReference type="OrthoDB" id="2143232at2759"/>
<reference evidence="3 4" key="2">
    <citation type="submission" date="2016-08" db="EMBL/GenBank/DDBJ databases">
        <title>Pervasive Adenine N6-methylation of Active Genes in Fungi.</title>
        <authorList>
            <consortium name="DOE Joint Genome Institute"/>
            <person name="Mondo S.J."/>
            <person name="Dannebaum R.O."/>
            <person name="Kuo R.C."/>
            <person name="Labutti K."/>
            <person name="Haridas S."/>
            <person name="Kuo A."/>
            <person name="Salamov A."/>
            <person name="Ahrendt S.R."/>
            <person name="Lipzen A."/>
            <person name="Sullivan W."/>
            <person name="Andreopoulos W.B."/>
            <person name="Clum A."/>
            <person name="Lindquist E."/>
            <person name="Daum C."/>
            <person name="Ramamoorthy G.K."/>
            <person name="Gryganskyi A."/>
            <person name="Culley D."/>
            <person name="Magnuson J.K."/>
            <person name="James T.Y."/>
            <person name="O'Malley M.A."/>
            <person name="Stajich J.E."/>
            <person name="Spatafora J.W."/>
            <person name="Visel A."/>
            <person name="Grigoriev I.V."/>
        </authorList>
    </citation>
    <scope>NUCLEOTIDE SEQUENCE [LARGE SCALE GENOMIC DNA]</scope>
    <source>
        <strain evidence="3 4">S4</strain>
    </source>
</reference>
<keyword evidence="1" id="KW-0812">Transmembrane</keyword>
<keyword evidence="1" id="KW-0472">Membrane</keyword>
<comment type="caution">
    <text evidence="3">The sequence shown here is derived from an EMBL/GenBank/DDBJ whole genome shotgun (WGS) entry which is preliminary data.</text>
</comment>
<keyword evidence="2" id="KW-0732">Signal</keyword>
<organism evidence="3 4">
    <name type="scientific">Anaeromyces robustus</name>
    <dbReference type="NCBI Taxonomy" id="1754192"/>
    <lineage>
        <taxon>Eukaryota</taxon>
        <taxon>Fungi</taxon>
        <taxon>Fungi incertae sedis</taxon>
        <taxon>Chytridiomycota</taxon>
        <taxon>Chytridiomycota incertae sedis</taxon>
        <taxon>Neocallimastigomycetes</taxon>
        <taxon>Neocallimastigales</taxon>
        <taxon>Neocallimastigaceae</taxon>
        <taxon>Anaeromyces</taxon>
    </lineage>
</organism>
<name>A0A1Y1XJ69_9FUNG</name>
<accession>A0A1Y1XJ69</accession>
<evidence type="ECO:0000313" key="4">
    <source>
        <dbReference type="Proteomes" id="UP000193944"/>
    </source>
</evidence>
<evidence type="ECO:0000256" key="1">
    <source>
        <dbReference type="SAM" id="Phobius"/>
    </source>
</evidence>
<evidence type="ECO:0000313" key="3">
    <source>
        <dbReference type="EMBL" id="ORX85801.1"/>
    </source>
</evidence>